<reference evidence="3 4" key="1">
    <citation type="submission" date="2023-07" db="EMBL/GenBank/DDBJ databases">
        <title>Description of novel actinomycetes strains, isolated from tidal flat sediment.</title>
        <authorList>
            <person name="Lu C."/>
        </authorList>
    </citation>
    <scope>NUCLEOTIDE SEQUENCE [LARGE SCALE GENOMIC DNA]</scope>
    <source>
        <strain evidence="3 4">SYSU T00b441</strain>
    </source>
</reference>
<proteinExistence type="inferred from homology"/>
<dbReference type="InterPro" id="IPR022399">
    <property type="entry name" value="TadA-like_ATPase"/>
</dbReference>
<evidence type="ECO:0000259" key="2">
    <source>
        <dbReference type="Pfam" id="PF00437"/>
    </source>
</evidence>
<dbReference type="Gene3D" id="3.30.450.370">
    <property type="match status" value="1"/>
</dbReference>
<evidence type="ECO:0000256" key="1">
    <source>
        <dbReference type="ARBA" id="ARBA00006611"/>
    </source>
</evidence>
<accession>A0ABT9D6R7</accession>
<dbReference type="PANTHER" id="PTHR30486:SF6">
    <property type="entry name" value="TYPE IV PILUS RETRACTATION ATPASE PILT"/>
    <property type="match status" value="1"/>
</dbReference>
<evidence type="ECO:0000313" key="3">
    <source>
        <dbReference type="EMBL" id="MDO8106532.1"/>
    </source>
</evidence>
<organism evidence="3 4">
    <name type="scientific">Actinotalea lenta</name>
    <dbReference type="NCBI Taxonomy" id="3064654"/>
    <lineage>
        <taxon>Bacteria</taxon>
        <taxon>Bacillati</taxon>
        <taxon>Actinomycetota</taxon>
        <taxon>Actinomycetes</taxon>
        <taxon>Micrococcales</taxon>
        <taxon>Cellulomonadaceae</taxon>
        <taxon>Actinotalea</taxon>
    </lineage>
</organism>
<comment type="caution">
    <text evidence="3">The sequence shown here is derived from an EMBL/GenBank/DDBJ whole genome shotgun (WGS) entry which is preliminary data.</text>
</comment>
<dbReference type="PANTHER" id="PTHR30486">
    <property type="entry name" value="TWITCHING MOTILITY PROTEIN PILT"/>
    <property type="match status" value="1"/>
</dbReference>
<dbReference type="NCBIfam" id="TIGR03819">
    <property type="entry name" value="heli_sec_ATPase"/>
    <property type="match status" value="1"/>
</dbReference>
<dbReference type="SUPFAM" id="SSF52540">
    <property type="entry name" value="P-loop containing nucleoside triphosphate hydrolases"/>
    <property type="match status" value="1"/>
</dbReference>
<feature type="domain" description="Bacterial type II secretion system protein E" evidence="2">
    <location>
        <begin position="47"/>
        <end position="358"/>
    </location>
</feature>
<dbReference type="InterPro" id="IPR001482">
    <property type="entry name" value="T2SS/T4SS_dom"/>
</dbReference>
<evidence type="ECO:0000313" key="4">
    <source>
        <dbReference type="Proteomes" id="UP001232536"/>
    </source>
</evidence>
<gene>
    <name evidence="3" type="ORF">Q6348_04900</name>
</gene>
<name>A0ABT9D6R7_9CELL</name>
<dbReference type="EMBL" id="JAUQYP010000001">
    <property type="protein sequence ID" value="MDO8106532.1"/>
    <property type="molecule type" value="Genomic_DNA"/>
</dbReference>
<dbReference type="CDD" id="cd01130">
    <property type="entry name" value="VirB11-like_ATPase"/>
    <property type="match status" value="1"/>
</dbReference>
<keyword evidence="4" id="KW-1185">Reference proteome</keyword>
<dbReference type="InterPro" id="IPR050921">
    <property type="entry name" value="T4SS_GSP_E_ATPase"/>
</dbReference>
<comment type="similarity">
    <text evidence="1">Belongs to the GSP E family.</text>
</comment>
<dbReference type="InterPro" id="IPR027417">
    <property type="entry name" value="P-loop_NTPase"/>
</dbReference>
<sequence length="389" mass="40243">MSVHARAHRPASFRGLGMEGEAGHGGAVGRGELAGLGDVSQRGVGSAGPLQPLIAERGVTDVLVNGPDDVWVDRGRGLERRTAVLGDEEGVRALAVRLAALAGQRLDDACPVVDARLPDGTRLHAVLPPVSASGVLMSLRVPRRRPFTLPELVACGTVHPALVPVLRELMVGRANGLLTGGTGTGKTTLLATLLALAAADERVVLVEEVPELTPDHPHVVGLVVRRPNVEGAGRVDLPELVRHALRMRPDRIVLGEARGAELREVLAALNTGHDGGWATMHANALHDVPSRLMALGALAGLDPASVAAQASSGLDVVVHLNRVGGRRRVTQVGVVVDAASRGAPDAQRHGSAGAPGLHVLEAVTADGDGARRGPGWGLLTERWPAVSDG</sequence>
<dbReference type="Pfam" id="PF00437">
    <property type="entry name" value="T2SSE"/>
    <property type="match status" value="1"/>
</dbReference>
<dbReference type="Proteomes" id="UP001232536">
    <property type="component" value="Unassembled WGS sequence"/>
</dbReference>
<dbReference type="Gene3D" id="3.40.50.300">
    <property type="entry name" value="P-loop containing nucleotide triphosphate hydrolases"/>
    <property type="match status" value="1"/>
</dbReference>
<protein>
    <submittedName>
        <fullName evidence="3">TadA family conjugal transfer-associated ATPase</fullName>
    </submittedName>
</protein>
<dbReference type="RefSeq" id="WP_304600184.1">
    <property type="nucleotide sequence ID" value="NZ_JAUQYP010000001.1"/>
</dbReference>